<evidence type="ECO:0000313" key="5">
    <source>
        <dbReference type="Proteomes" id="UP001597561"/>
    </source>
</evidence>
<feature type="domain" description="PDZ" evidence="2">
    <location>
        <begin position="29"/>
        <end position="102"/>
    </location>
</feature>
<dbReference type="PROSITE" id="PS00382">
    <property type="entry name" value="CLP_PROTEASE_HIS"/>
    <property type="match status" value="1"/>
</dbReference>
<dbReference type="GO" id="GO:0016787">
    <property type="term" value="F:hydrolase activity"/>
    <property type="evidence" value="ECO:0007669"/>
    <property type="project" value="UniProtKB-KW"/>
</dbReference>
<dbReference type="InterPro" id="IPR001478">
    <property type="entry name" value="PDZ"/>
</dbReference>
<name>A0ABW5ZJS1_9BACL</name>
<dbReference type="InterPro" id="IPR033135">
    <property type="entry name" value="ClpP_His_AS"/>
</dbReference>
<dbReference type="PROSITE" id="PS51494">
    <property type="entry name" value="SPOIVB"/>
    <property type="match status" value="1"/>
</dbReference>
<organism evidence="4 5">
    <name type="scientific">Jeotgalibacillus terrae</name>
    <dbReference type="NCBI Taxonomy" id="587735"/>
    <lineage>
        <taxon>Bacteria</taxon>
        <taxon>Bacillati</taxon>
        <taxon>Bacillota</taxon>
        <taxon>Bacilli</taxon>
        <taxon>Bacillales</taxon>
        <taxon>Caryophanaceae</taxon>
        <taxon>Jeotgalibacillus</taxon>
    </lineage>
</organism>
<protein>
    <recommendedName>
        <fullName evidence="1">Endopeptidase Clp</fullName>
        <ecNumber evidence="1">3.4.21.92</ecNumber>
    </recommendedName>
</protein>
<dbReference type="InterPro" id="IPR014219">
    <property type="entry name" value="SpoIVB"/>
</dbReference>
<dbReference type="Pfam" id="PF13180">
    <property type="entry name" value="PDZ_2"/>
    <property type="match status" value="1"/>
</dbReference>
<gene>
    <name evidence="4" type="primary">spoIVB</name>
    <name evidence="4" type="ORF">ACFS5P_14540</name>
</gene>
<dbReference type="Gene3D" id="2.30.42.10">
    <property type="match status" value="1"/>
</dbReference>
<proteinExistence type="predicted"/>
<dbReference type="Proteomes" id="UP001597561">
    <property type="component" value="Unassembled WGS sequence"/>
</dbReference>
<comment type="catalytic activity">
    <reaction evidence="1">
        <text>Hydrolysis of proteins to small peptides in the presence of ATP and magnesium. alpha-casein is the usual test substrate. In the absence of ATP, only oligopeptides shorter than five residues are hydrolyzed (such as succinyl-Leu-Tyr-|-NHMec, and Leu-Tyr-Leu-|-Tyr-Trp, in which cleavage of the -Tyr-|-Leu- and -Tyr-|-Trp bonds also occurs).</text>
        <dbReference type="EC" id="3.4.21.92"/>
    </reaction>
</comment>
<evidence type="ECO:0000256" key="1">
    <source>
        <dbReference type="PROSITE-ProRule" id="PRU10086"/>
    </source>
</evidence>
<keyword evidence="5" id="KW-1185">Reference proteome</keyword>
<dbReference type="SMART" id="SM00228">
    <property type="entry name" value="PDZ"/>
    <property type="match status" value="1"/>
</dbReference>
<evidence type="ECO:0000259" key="3">
    <source>
        <dbReference type="PROSITE" id="PS51494"/>
    </source>
</evidence>
<dbReference type="InterPro" id="IPR008763">
    <property type="entry name" value="Peptidase_S55"/>
</dbReference>
<sequence length="331" mass="35944">MIRRLILVIVMVWIIPAEPGTAAELIPGGQSIGIVLETDGVLVTGFYSTENNSSPSKSAGIKIGDRISSVNGIRVRTADELNKVVHSINKQETVSLEVIRDHQTLTKQVQLMKSENGQNQLGFFAKHEIYGVGTLTFINPDTLQFGALGHVVSEQHTKLPVEMKSGHIKEAEVKDIQKSRAGSPGGKIAYFDDKTRMLGDIKKNASSGIFGELFKSTSALRNQKTISTAERADVQKGAAEILTVVSGHEIESFEIEILETETDLPTGGKGLKIRLSDPELLERTGGIIQGMSGSPIIQKNRLVGAVSHVLIHQPNEGYALYIEDMLHEQAS</sequence>
<evidence type="ECO:0000313" key="4">
    <source>
        <dbReference type="EMBL" id="MFD2913102.1"/>
    </source>
</evidence>
<dbReference type="Pfam" id="PF05580">
    <property type="entry name" value="Peptidase_S55"/>
    <property type="match status" value="1"/>
</dbReference>
<dbReference type="EC" id="3.4.21.92" evidence="1"/>
<dbReference type="PROSITE" id="PS50106">
    <property type="entry name" value="PDZ"/>
    <property type="match status" value="1"/>
</dbReference>
<comment type="caution">
    <text evidence="4">The sequence shown here is derived from an EMBL/GenBank/DDBJ whole genome shotgun (WGS) entry which is preliminary data.</text>
</comment>
<feature type="active site" evidence="1">
    <location>
        <position position="312"/>
    </location>
</feature>
<accession>A0ABW5ZJS1</accession>
<reference evidence="5" key="1">
    <citation type="journal article" date="2019" name="Int. J. Syst. Evol. Microbiol.">
        <title>The Global Catalogue of Microorganisms (GCM) 10K type strain sequencing project: providing services to taxonomists for standard genome sequencing and annotation.</title>
        <authorList>
            <consortium name="The Broad Institute Genomics Platform"/>
            <consortium name="The Broad Institute Genome Sequencing Center for Infectious Disease"/>
            <person name="Wu L."/>
            <person name="Ma J."/>
        </authorList>
    </citation>
    <scope>NUCLEOTIDE SEQUENCE [LARGE SCALE GENOMIC DNA]</scope>
    <source>
        <strain evidence="5">KCTC 13528</strain>
    </source>
</reference>
<keyword evidence="4" id="KW-0378">Hydrolase</keyword>
<dbReference type="SUPFAM" id="SSF50156">
    <property type="entry name" value="PDZ domain-like"/>
    <property type="match status" value="1"/>
</dbReference>
<dbReference type="RefSeq" id="WP_204727784.1">
    <property type="nucleotide sequence ID" value="NZ_JAFBDK010000001.1"/>
</dbReference>
<dbReference type="InterPro" id="IPR036034">
    <property type="entry name" value="PDZ_sf"/>
</dbReference>
<feature type="domain" description="Peptidase S55" evidence="3">
    <location>
        <begin position="102"/>
        <end position="331"/>
    </location>
</feature>
<dbReference type="EMBL" id="JBHUPG010000027">
    <property type="protein sequence ID" value="MFD2913102.1"/>
    <property type="molecule type" value="Genomic_DNA"/>
</dbReference>
<evidence type="ECO:0000259" key="2">
    <source>
        <dbReference type="PROSITE" id="PS50106"/>
    </source>
</evidence>
<dbReference type="NCBIfam" id="TIGR02860">
    <property type="entry name" value="spore_IV_B"/>
    <property type="match status" value="1"/>
</dbReference>